<comment type="caution">
    <text evidence="2">The sequence shown here is derived from an EMBL/GenBank/DDBJ whole genome shotgun (WGS) entry which is preliminary data.</text>
</comment>
<gene>
    <name evidence="2" type="ORF">GIB67_015811</name>
</gene>
<name>A0A7J7NUM1_9MAGN</name>
<accession>A0A7J7NUM1</accession>
<organism evidence="2 3">
    <name type="scientific">Kingdonia uniflora</name>
    <dbReference type="NCBI Taxonomy" id="39325"/>
    <lineage>
        <taxon>Eukaryota</taxon>
        <taxon>Viridiplantae</taxon>
        <taxon>Streptophyta</taxon>
        <taxon>Embryophyta</taxon>
        <taxon>Tracheophyta</taxon>
        <taxon>Spermatophyta</taxon>
        <taxon>Magnoliopsida</taxon>
        <taxon>Ranunculales</taxon>
        <taxon>Circaeasteraceae</taxon>
        <taxon>Kingdonia</taxon>
    </lineage>
</organism>
<keyword evidence="3" id="KW-1185">Reference proteome</keyword>
<reference evidence="2 3" key="1">
    <citation type="journal article" date="2020" name="IScience">
        <title>Genome Sequencing of the Endangered Kingdonia uniflora (Circaeasteraceae, Ranunculales) Reveals Potential Mechanisms of Evolutionary Specialization.</title>
        <authorList>
            <person name="Sun Y."/>
            <person name="Deng T."/>
            <person name="Zhang A."/>
            <person name="Moore M.J."/>
            <person name="Landis J.B."/>
            <person name="Lin N."/>
            <person name="Zhang H."/>
            <person name="Zhang X."/>
            <person name="Huang J."/>
            <person name="Zhang X."/>
            <person name="Sun H."/>
            <person name="Wang H."/>
        </authorList>
    </citation>
    <scope>NUCLEOTIDE SEQUENCE [LARGE SCALE GENOMIC DNA]</scope>
    <source>
        <strain evidence="2">TB1705</strain>
        <tissue evidence="2">Leaf</tissue>
    </source>
</reference>
<evidence type="ECO:0000313" key="3">
    <source>
        <dbReference type="Proteomes" id="UP000541444"/>
    </source>
</evidence>
<dbReference type="EMBL" id="JACGCM010000560">
    <property type="protein sequence ID" value="KAF6170859.1"/>
    <property type="molecule type" value="Genomic_DNA"/>
</dbReference>
<keyword evidence="1" id="KW-0812">Transmembrane</keyword>
<evidence type="ECO:0000256" key="1">
    <source>
        <dbReference type="SAM" id="Phobius"/>
    </source>
</evidence>
<sequence>MKCLIYSGSATKFFVRFFLFNLVCNIDVTHYLIFYIFSFIMCSLLFYYILVCNYLNNLFFLFYLLQVVS</sequence>
<proteinExistence type="predicted"/>
<feature type="transmembrane region" description="Helical" evidence="1">
    <location>
        <begin position="44"/>
        <end position="65"/>
    </location>
</feature>
<keyword evidence="1" id="KW-0472">Membrane</keyword>
<evidence type="ECO:0000313" key="2">
    <source>
        <dbReference type="EMBL" id="KAF6170859.1"/>
    </source>
</evidence>
<keyword evidence="1" id="KW-1133">Transmembrane helix</keyword>
<feature type="transmembrane region" description="Helical" evidence="1">
    <location>
        <begin position="14"/>
        <end position="37"/>
    </location>
</feature>
<protein>
    <submittedName>
        <fullName evidence="2">Uncharacterized protein</fullName>
    </submittedName>
</protein>
<dbReference type="AlphaFoldDB" id="A0A7J7NUM1"/>
<dbReference type="Proteomes" id="UP000541444">
    <property type="component" value="Unassembled WGS sequence"/>
</dbReference>